<dbReference type="PANTHER" id="PTHR16296">
    <property type="entry name" value="UNCHARACTERIZED HYPOTHALAMUS PROTEIN HT007"/>
    <property type="match status" value="1"/>
</dbReference>
<dbReference type="Ensembl" id="ENSTGET00000013083.1">
    <property type="protein sequence ID" value="ENSTGEP00000010881.1"/>
    <property type="gene ID" value="ENSTGEG00000008890.1"/>
</dbReference>
<dbReference type="GO" id="GO:0005743">
    <property type="term" value="C:mitochondrial inner membrane"/>
    <property type="evidence" value="ECO:0007669"/>
    <property type="project" value="UniProtKB-SubCell"/>
</dbReference>
<dbReference type="PANTHER" id="PTHR16296:SF4">
    <property type="entry name" value="TRANSMEMBRANE PROTEIN 126A"/>
    <property type="match status" value="1"/>
</dbReference>
<keyword evidence="4" id="KW-1133">Transmembrane helix</keyword>
<evidence type="ECO:0000256" key="2">
    <source>
        <dbReference type="ARBA" id="ARBA00022692"/>
    </source>
</evidence>
<keyword evidence="3" id="KW-0999">Mitochondrion inner membrane</keyword>
<comment type="subunit">
    <text evidence="9">Interacts with OXA1L; promoting cotranslational quality control in mitochondria.</text>
</comment>
<evidence type="ECO:0000313" key="11">
    <source>
        <dbReference type="Ensembl" id="ENSTGEP00000010881.1"/>
    </source>
</evidence>
<sequence length="95" mass="10717">MENQEPDTTFKENVTILGIITRKINQLPEAERKLLEHGSIYVELNAVLPGLIANSLFLCILNMTQVHIAADLPVAEIPFLIVHVFYRSFVNLSLN</sequence>
<evidence type="ECO:0000256" key="9">
    <source>
        <dbReference type="ARBA" id="ARBA00044764"/>
    </source>
</evidence>
<reference evidence="11" key="2">
    <citation type="submission" date="2025-08" db="UniProtKB">
        <authorList>
            <consortium name="Ensembl"/>
        </authorList>
    </citation>
    <scope>IDENTIFICATION</scope>
</reference>
<evidence type="ECO:0000256" key="4">
    <source>
        <dbReference type="ARBA" id="ARBA00022989"/>
    </source>
</evidence>
<accession>A0A8D2ET06</accession>
<dbReference type="GO" id="GO:0032981">
    <property type="term" value="P:mitochondrial respiratory chain complex I assembly"/>
    <property type="evidence" value="ECO:0007669"/>
    <property type="project" value="TreeGrafter"/>
</dbReference>
<keyword evidence="12" id="KW-1185">Reference proteome</keyword>
<proteinExistence type="inferred from homology"/>
<name>A0A8D2ET06_THEGE</name>
<comment type="subcellular location">
    <subcellularLocation>
        <location evidence="1">Mitochondrion inner membrane</location>
        <topology evidence="1">Multi-pass membrane protein</topology>
    </subcellularLocation>
</comment>
<keyword evidence="5" id="KW-0496">Mitochondrion</keyword>
<dbReference type="InterPro" id="IPR009801">
    <property type="entry name" value="TMEM126"/>
</dbReference>
<protein>
    <recommendedName>
        <fullName evidence="8">Transmembrane protein 126A</fullName>
    </recommendedName>
</protein>
<dbReference type="AlphaFoldDB" id="A0A8D2ET06"/>
<evidence type="ECO:0000313" key="12">
    <source>
        <dbReference type="Proteomes" id="UP000694411"/>
    </source>
</evidence>
<evidence type="ECO:0000256" key="1">
    <source>
        <dbReference type="ARBA" id="ARBA00004448"/>
    </source>
</evidence>
<reference evidence="11" key="3">
    <citation type="submission" date="2025-09" db="UniProtKB">
        <authorList>
            <consortium name="Ensembl"/>
        </authorList>
    </citation>
    <scope>IDENTIFICATION</scope>
</reference>
<comment type="similarity">
    <text evidence="7">Belongs to the TMEM126 family.</text>
</comment>
<evidence type="ECO:0000256" key="10">
    <source>
        <dbReference type="ARBA" id="ARBA00045919"/>
    </source>
</evidence>
<evidence type="ECO:0000256" key="6">
    <source>
        <dbReference type="ARBA" id="ARBA00023136"/>
    </source>
</evidence>
<dbReference type="Pfam" id="PF07114">
    <property type="entry name" value="TMEM126"/>
    <property type="match status" value="1"/>
</dbReference>
<organism evidence="11 12">
    <name type="scientific">Theropithecus gelada</name>
    <name type="common">Gelada baboon</name>
    <dbReference type="NCBI Taxonomy" id="9565"/>
    <lineage>
        <taxon>Eukaryota</taxon>
        <taxon>Metazoa</taxon>
        <taxon>Chordata</taxon>
        <taxon>Craniata</taxon>
        <taxon>Vertebrata</taxon>
        <taxon>Euteleostomi</taxon>
        <taxon>Mammalia</taxon>
        <taxon>Eutheria</taxon>
        <taxon>Euarchontoglires</taxon>
        <taxon>Primates</taxon>
        <taxon>Haplorrhini</taxon>
        <taxon>Catarrhini</taxon>
        <taxon>Cercopithecidae</taxon>
        <taxon>Cercopithecinae</taxon>
        <taxon>Theropithecus</taxon>
    </lineage>
</organism>
<keyword evidence="2" id="KW-0812">Transmembrane</keyword>
<evidence type="ECO:0000256" key="5">
    <source>
        <dbReference type="ARBA" id="ARBA00023128"/>
    </source>
</evidence>
<reference evidence="11" key="1">
    <citation type="submission" date="2018-05" db="EMBL/GenBank/DDBJ databases">
        <title>Whole genome of Theropithecus gelada.</title>
        <authorList>
            <person name="Chiou K.L."/>
            <person name="Snyder-Mackler N."/>
        </authorList>
    </citation>
    <scope>NUCLEOTIDE SEQUENCE [LARGE SCALE GENOMIC DNA]</scope>
</reference>
<dbReference type="Proteomes" id="UP000694411">
    <property type="component" value="Chromosome 6"/>
</dbReference>
<evidence type="ECO:0000256" key="3">
    <source>
        <dbReference type="ARBA" id="ARBA00022792"/>
    </source>
</evidence>
<evidence type="ECO:0000256" key="8">
    <source>
        <dbReference type="ARBA" id="ARBA00039469"/>
    </source>
</evidence>
<comment type="function">
    <text evidence="10">Protein required for the cotranslational protein quality control in the inner membrane of the mitochondria. Associates with newly synthesized polypeptides and may act as a chaperone that cooperates with OXA1L for the insertion of newly synthesized mitochondrial proteins into the inner membrane. Required for the assembly of the ND4 module of mitochondrial complex I.</text>
</comment>
<keyword evidence="6" id="KW-0472">Membrane</keyword>
<evidence type="ECO:0000256" key="7">
    <source>
        <dbReference type="ARBA" id="ARBA00038018"/>
    </source>
</evidence>